<dbReference type="SUPFAM" id="SSF158446">
    <property type="entry name" value="IVS-encoded protein-like"/>
    <property type="match status" value="1"/>
</dbReference>
<dbReference type="OrthoDB" id="285993at2"/>
<dbReference type="Gene3D" id="1.20.1440.60">
    <property type="entry name" value="23S rRNA-intervening sequence"/>
    <property type="match status" value="1"/>
</dbReference>
<accession>A0A4S3M474</accession>
<dbReference type="InterPro" id="IPR012657">
    <property type="entry name" value="23S_rRNA-intervening_sequence"/>
</dbReference>
<dbReference type="Pfam" id="PF05635">
    <property type="entry name" value="23S_rRNA_IVP"/>
    <property type="match status" value="1"/>
</dbReference>
<comment type="caution">
    <text evidence="1">The sequence shown here is derived from an EMBL/GenBank/DDBJ whole genome shotgun (WGS) entry which is preliminary data.</text>
</comment>
<protein>
    <submittedName>
        <fullName evidence="1">Four helix bundle protein</fullName>
    </submittedName>
</protein>
<gene>
    <name evidence="1" type="ORF">E7Z59_01430</name>
</gene>
<proteinExistence type="predicted"/>
<dbReference type="NCBIfam" id="TIGR02436">
    <property type="entry name" value="four helix bundle protein"/>
    <property type="match status" value="1"/>
</dbReference>
<evidence type="ECO:0000313" key="1">
    <source>
        <dbReference type="EMBL" id="THD69994.1"/>
    </source>
</evidence>
<sequence length="118" mass="13669">MGKEQKPYSLEERTYQFAKNCRTLNSELPSLVCNIEDGKQLIRSSGSVAANYIEANDSLGARDKLFRMKISRKEVKESELWLKLLSDTNPSHRDNIFLLLKEARELRRILSRIIIKLS</sequence>
<evidence type="ECO:0000313" key="2">
    <source>
        <dbReference type="Proteomes" id="UP000305939"/>
    </source>
</evidence>
<reference evidence="1 2" key="1">
    <citation type="submission" date="2019-04" db="EMBL/GenBank/DDBJ databases">
        <title>Draft genome sequence of Robertkochia marina CC-AMO-30D.</title>
        <authorList>
            <person name="Hameed A."/>
            <person name="Lin S.-Y."/>
            <person name="Shahina M."/>
            <person name="Lai W.-A."/>
            <person name="Young C.-C."/>
        </authorList>
    </citation>
    <scope>NUCLEOTIDE SEQUENCE [LARGE SCALE GENOMIC DNA]</scope>
    <source>
        <strain evidence="1 2">CC-AMO-30D</strain>
    </source>
</reference>
<dbReference type="EMBL" id="SSMC01000001">
    <property type="protein sequence ID" value="THD69994.1"/>
    <property type="molecule type" value="Genomic_DNA"/>
</dbReference>
<dbReference type="Proteomes" id="UP000305939">
    <property type="component" value="Unassembled WGS sequence"/>
</dbReference>
<dbReference type="AlphaFoldDB" id="A0A4S3M474"/>
<organism evidence="1 2">
    <name type="scientific">Robertkochia marina</name>
    <dbReference type="NCBI Taxonomy" id="1227945"/>
    <lineage>
        <taxon>Bacteria</taxon>
        <taxon>Pseudomonadati</taxon>
        <taxon>Bacteroidota</taxon>
        <taxon>Flavobacteriia</taxon>
        <taxon>Flavobacteriales</taxon>
        <taxon>Flavobacteriaceae</taxon>
        <taxon>Robertkochia</taxon>
    </lineage>
</organism>
<name>A0A4S3M474_9FLAO</name>
<keyword evidence="2" id="KW-1185">Reference proteome</keyword>
<dbReference type="InterPro" id="IPR036583">
    <property type="entry name" value="23S_rRNA_IVS_sf"/>
</dbReference>